<dbReference type="AlphaFoldDB" id="A0A2W1P1A9"/>
<protein>
    <submittedName>
        <fullName evidence="4">Uncharacterized protein</fullName>
    </submittedName>
</protein>
<gene>
    <name evidence="4" type="ORF">CBW46_011840</name>
</gene>
<sequence>MVVLLRSAGLPARWVKGFSPGTVVGKQALHAETAEAQDALTYSPPSAPDTPVALSEALSSDASVAATEASTPDASAAATGASSADVPVALAEASASVAPSAATEASVETKPSASWQTAAYTQPSASVDVDAGASAAISSKVAAATGGAAASSSEDGVVSGSADAPAHLYSVQVRNKDAHSWVEVYFPSVGWVPFDPTAGVSGAGLAGDGPMLINGLPVGAPSLGSPDGHTSAVFHEEGFMKYLPAVDQLRTTLRRLTDRLFTLAADAAVMIRRTVMWMKQWTVPSLCIAAAAILLFVHLCKKVLRRHPKPDKHSAQAARLQLPAILTGMRERSAVLLSERLWRKVQRRFGPAHPAQTLREYAVSRPSSSDRQRHALVQFVRLIETVRYEQGGKRVTKRQLQDCWRELRQSTILSRDA</sequence>
<evidence type="ECO:0000256" key="1">
    <source>
        <dbReference type="SAM" id="Phobius"/>
    </source>
</evidence>
<dbReference type="Pfam" id="PF01841">
    <property type="entry name" value="Transglut_core"/>
    <property type="match status" value="1"/>
</dbReference>
<dbReference type="InterPro" id="IPR025403">
    <property type="entry name" value="TgpA-like_C"/>
</dbReference>
<dbReference type="EMBL" id="NHRJ02000005">
    <property type="protein sequence ID" value="PZE20878.1"/>
    <property type="molecule type" value="Genomic_DNA"/>
</dbReference>
<reference evidence="4" key="1">
    <citation type="submission" date="2018-06" db="EMBL/GenBank/DDBJ databases">
        <title>Paenibacillus xerothermodurans sp. nov. an extremely dry heat resistant spore forming bacterium isolated from the soil of Cape Canaveral, Florida.</title>
        <authorList>
            <person name="Seuylemezian A."/>
            <person name="Kaur N."/>
            <person name="Patil P."/>
            <person name="Patil P."/>
            <person name="Mayilraj S."/>
            <person name="Vaishampayan P."/>
        </authorList>
    </citation>
    <scope>NUCLEOTIDE SEQUENCE [LARGE SCALE GENOMIC DNA]</scope>
    <source>
        <strain evidence="4">ATCC 27380</strain>
    </source>
</reference>
<keyword evidence="1" id="KW-0812">Transmembrane</keyword>
<dbReference type="SUPFAM" id="SSF54001">
    <property type="entry name" value="Cysteine proteinases"/>
    <property type="match status" value="1"/>
</dbReference>
<dbReference type="InterPro" id="IPR038765">
    <property type="entry name" value="Papain-like_cys_pep_sf"/>
</dbReference>
<organism evidence="4 5">
    <name type="scientific">Paenibacillus xerothermodurans</name>
    <dbReference type="NCBI Taxonomy" id="1977292"/>
    <lineage>
        <taxon>Bacteria</taxon>
        <taxon>Bacillati</taxon>
        <taxon>Bacillota</taxon>
        <taxon>Bacilli</taxon>
        <taxon>Bacillales</taxon>
        <taxon>Paenibacillaceae</taxon>
        <taxon>Paenibacillus</taxon>
    </lineage>
</organism>
<feature type="domain" description="Transglutaminase-like" evidence="2">
    <location>
        <begin position="158"/>
        <end position="196"/>
    </location>
</feature>
<dbReference type="InterPro" id="IPR002931">
    <property type="entry name" value="Transglutaminase-like"/>
</dbReference>
<keyword evidence="1" id="KW-1133">Transmembrane helix</keyword>
<comment type="caution">
    <text evidence="4">The sequence shown here is derived from an EMBL/GenBank/DDBJ whole genome shotgun (WGS) entry which is preliminary data.</text>
</comment>
<proteinExistence type="predicted"/>
<dbReference type="Pfam" id="PF13559">
    <property type="entry name" value="DUF4129"/>
    <property type="match status" value="1"/>
</dbReference>
<feature type="domain" description="Protein-glutamine gamma-glutamyltransferase-like C-terminal" evidence="3">
    <location>
        <begin position="340"/>
        <end position="408"/>
    </location>
</feature>
<name>A0A2W1P1A9_PAEXE</name>
<keyword evidence="5" id="KW-1185">Reference proteome</keyword>
<evidence type="ECO:0000259" key="2">
    <source>
        <dbReference type="Pfam" id="PF01841"/>
    </source>
</evidence>
<evidence type="ECO:0000313" key="5">
    <source>
        <dbReference type="Proteomes" id="UP000214746"/>
    </source>
</evidence>
<dbReference type="PANTHER" id="PTHR42736">
    <property type="entry name" value="PROTEIN-GLUTAMINE GAMMA-GLUTAMYLTRANSFERASE"/>
    <property type="match status" value="1"/>
</dbReference>
<dbReference type="Proteomes" id="UP000214746">
    <property type="component" value="Unassembled WGS sequence"/>
</dbReference>
<feature type="transmembrane region" description="Helical" evidence="1">
    <location>
        <begin position="281"/>
        <end position="300"/>
    </location>
</feature>
<dbReference type="PANTHER" id="PTHR42736:SF1">
    <property type="entry name" value="PROTEIN-GLUTAMINE GAMMA-GLUTAMYLTRANSFERASE"/>
    <property type="match status" value="1"/>
</dbReference>
<accession>A0A2W1P1A9</accession>
<evidence type="ECO:0000259" key="3">
    <source>
        <dbReference type="Pfam" id="PF13559"/>
    </source>
</evidence>
<keyword evidence="1" id="KW-0472">Membrane</keyword>
<dbReference type="InterPro" id="IPR052901">
    <property type="entry name" value="Bact_TGase-like"/>
</dbReference>
<dbReference type="OrthoDB" id="9804872at2"/>
<evidence type="ECO:0000313" key="4">
    <source>
        <dbReference type="EMBL" id="PZE20878.1"/>
    </source>
</evidence>
<dbReference type="Gene3D" id="3.10.620.30">
    <property type="match status" value="1"/>
</dbReference>